<comment type="catalytic activity">
    <reaction evidence="5">
        <text>FMNH2 + NAD(+) = FMN + NADH + 2 H(+)</text>
        <dbReference type="Rhea" id="RHEA:21620"/>
        <dbReference type="ChEBI" id="CHEBI:15378"/>
        <dbReference type="ChEBI" id="CHEBI:57540"/>
        <dbReference type="ChEBI" id="CHEBI:57618"/>
        <dbReference type="ChEBI" id="CHEBI:57945"/>
        <dbReference type="ChEBI" id="CHEBI:58210"/>
        <dbReference type="EC" id="1.5.1.42"/>
    </reaction>
</comment>
<dbReference type="EMBL" id="BPQV01000014">
    <property type="protein sequence ID" value="GJE29286.1"/>
    <property type="molecule type" value="Genomic_DNA"/>
</dbReference>
<feature type="region of interest" description="Disordered" evidence="6">
    <location>
        <begin position="172"/>
        <end position="197"/>
    </location>
</feature>
<evidence type="ECO:0000259" key="7">
    <source>
        <dbReference type="SMART" id="SM00903"/>
    </source>
</evidence>
<dbReference type="InterPro" id="IPR002563">
    <property type="entry name" value="Flavin_Rdtase-like_dom"/>
</dbReference>
<evidence type="ECO:0000256" key="3">
    <source>
        <dbReference type="ARBA" id="ARBA00023002"/>
    </source>
</evidence>
<dbReference type="InterPro" id="IPR050268">
    <property type="entry name" value="NADH-dep_flavin_reductase"/>
</dbReference>
<sequence>MTDTNPMAQDARPGIAAGAYREAMARLASAVHLVTTDGPGGRAGFTASAVCSVSDAPPTLLVCVNRASSAYPAVARNDALCVNTLAAEQQGVAGAFGGRTPMDERFAAGRWSALATGAPVLEGALIAFDCRIVKREPVGTHDVLFCEVVALSEPTETEGLVYAHRRYHAVGPKPASEAPAAEARESGRPARPALRLV</sequence>
<reference evidence="8" key="2">
    <citation type="submission" date="2021-08" db="EMBL/GenBank/DDBJ databases">
        <authorList>
            <person name="Tani A."/>
            <person name="Ola A."/>
            <person name="Ogura Y."/>
            <person name="Katsura K."/>
            <person name="Hayashi T."/>
        </authorList>
    </citation>
    <scope>NUCLEOTIDE SEQUENCE</scope>
    <source>
        <strain evidence="8">NBRC 15689</strain>
    </source>
</reference>
<evidence type="ECO:0000256" key="4">
    <source>
        <dbReference type="ARBA" id="ARBA00023027"/>
    </source>
</evidence>
<dbReference type="RefSeq" id="WP_238313618.1">
    <property type="nucleotide sequence ID" value="NZ_BPQV01000014.1"/>
</dbReference>
<proteinExistence type="inferred from homology"/>
<keyword evidence="3 5" id="KW-0560">Oxidoreductase</keyword>
<reference evidence="8" key="1">
    <citation type="journal article" date="2021" name="Front. Microbiol.">
        <title>Comprehensive Comparative Genomics and Phenotyping of Methylobacterium Species.</title>
        <authorList>
            <person name="Alessa O."/>
            <person name="Ogura Y."/>
            <person name="Fujitani Y."/>
            <person name="Takami H."/>
            <person name="Hayashi T."/>
            <person name="Sahin N."/>
            <person name="Tani A."/>
        </authorList>
    </citation>
    <scope>NUCLEOTIDE SEQUENCE</scope>
    <source>
        <strain evidence="8">NBRC 15689</strain>
    </source>
</reference>
<dbReference type="PANTHER" id="PTHR30466">
    <property type="entry name" value="FLAVIN REDUCTASE"/>
    <property type="match status" value="1"/>
</dbReference>
<dbReference type="SMART" id="SM00903">
    <property type="entry name" value="Flavin_Reduct"/>
    <property type="match status" value="1"/>
</dbReference>
<dbReference type="InterPro" id="IPR012349">
    <property type="entry name" value="Split_barrel_FMN-bd"/>
</dbReference>
<evidence type="ECO:0000256" key="5">
    <source>
        <dbReference type="HAMAP-Rule" id="MF_00833"/>
    </source>
</evidence>
<dbReference type="PANTHER" id="PTHR30466:SF1">
    <property type="entry name" value="FMN REDUCTASE (NADH) RUTF"/>
    <property type="match status" value="1"/>
</dbReference>
<accession>A0ABQ4TFR8</accession>
<evidence type="ECO:0000313" key="8">
    <source>
        <dbReference type="EMBL" id="GJE29286.1"/>
    </source>
</evidence>
<dbReference type="Gene3D" id="2.30.110.10">
    <property type="entry name" value="Electron Transport, Fmn-binding Protein, Chain A"/>
    <property type="match status" value="1"/>
</dbReference>
<feature type="compositionally biased region" description="Low complexity" evidence="6">
    <location>
        <begin position="172"/>
        <end position="181"/>
    </location>
</feature>
<dbReference type="EC" id="1.5.1.42" evidence="5"/>
<name>A0ABQ4TFR8_METOR</name>
<protein>
    <recommendedName>
        <fullName evidence="5">FMN reductase (NADH) RutF</fullName>
        <ecNumber evidence="5">1.5.1.42</ecNumber>
    </recommendedName>
    <alternativeName>
        <fullName evidence="5">FMN reductase</fullName>
    </alternativeName>
    <alternativeName>
        <fullName evidence="5">NADH-flavin reductase RutF</fullName>
    </alternativeName>
    <alternativeName>
        <fullName evidence="5">NADH:flavin oxidoreductase</fullName>
    </alternativeName>
</protein>
<dbReference type="InterPro" id="IPR019917">
    <property type="entry name" value="RutF"/>
</dbReference>
<evidence type="ECO:0000256" key="1">
    <source>
        <dbReference type="ARBA" id="ARBA00022630"/>
    </source>
</evidence>
<dbReference type="HAMAP" id="MF_00833">
    <property type="entry name" value="RutF"/>
    <property type="match status" value="1"/>
</dbReference>
<comment type="similarity">
    <text evidence="5">Belongs to the non-flavoprotein flavin reductase family. RutF subfamily.</text>
</comment>
<evidence type="ECO:0000256" key="2">
    <source>
        <dbReference type="ARBA" id="ARBA00022643"/>
    </source>
</evidence>
<comment type="function">
    <text evidence="5">Catalyzes the reduction of FMN to FMNH2 which is used to reduce pyrimidine by RutA via the Rut pathway.</text>
</comment>
<evidence type="ECO:0000256" key="6">
    <source>
        <dbReference type="SAM" id="MobiDB-lite"/>
    </source>
</evidence>
<keyword evidence="4 5" id="KW-0520">NAD</keyword>
<keyword evidence="2 5" id="KW-0288">FMN</keyword>
<dbReference type="Proteomes" id="UP001055156">
    <property type="component" value="Unassembled WGS sequence"/>
</dbReference>
<organism evidence="8 9">
    <name type="scientific">Methylobacterium organophilum</name>
    <dbReference type="NCBI Taxonomy" id="410"/>
    <lineage>
        <taxon>Bacteria</taxon>
        <taxon>Pseudomonadati</taxon>
        <taxon>Pseudomonadota</taxon>
        <taxon>Alphaproteobacteria</taxon>
        <taxon>Hyphomicrobiales</taxon>
        <taxon>Methylobacteriaceae</taxon>
        <taxon>Methylobacterium</taxon>
    </lineage>
</organism>
<evidence type="ECO:0000313" key="9">
    <source>
        <dbReference type="Proteomes" id="UP001055156"/>
    </source>
</evidence>
<feature type="domain" description="Flavin reductase like" evidence="7">
    <location>
        <begin position="24"/>
        <end position="169"/>
    </location>
</feature>
<comment type="caution">
    <text evidence="8">The sequence shown here is derived from an EMBL/GenBank/DDBJ whole genome shotgun (WGS) entry which is preliminary data.</text>
</comment>
<keyword evidence="1 5" id="KW-0285">Flavoprotein</keyword>
<gene>
    <name evidence="8" type="primary">rutF_3</name>
    <name evidence="5" type="synonym">rutF</name>
    <name evidence="8" type="ORF">LKMONMHP_4165</name>
</gene>
<keyword evidence="9" id="KW-1185">Reference proteome</keyword>
<dbReference type="SUPFAM" id="SSF50475">
    <property type="entry name" value="FMN-binding split barrel"/>
    <property type="match status" value="1"/>
</dbReference>
<dbReference type="Pfam" id="PF01613">
    <property type="entry name" value="Flavin_Reduct"/>
    <property type="match status" value="1"/>
</dbReference>